<dbReference type="PANTHER" id="PTHR30483:SF6">
    <property type="entry name" value="PERIPLASMIC BINDING PROTEIN OF ABC TRANSPORTER FOR NATURAL AMINO ACIDS"/>
    <property type="match status" value="1"/>
</dbReference>
<evidence type="ECO:0000256" key="1">
    <source>
        <dbReference type="ARBA" id="ARBA00010062"/>
    </source>
</evidence>
<evidence type="ECO:0000313" key="6">
    <source>
        <dbReference type="Proteomes" id="UP001596037"/>
    </source>
</evidence>
<dbReference type="EMBL" id="JBHSMF010000006">
    <property type="protein sequence ID" value="MFC5497748.1"/>
    <property type="molecule type" value="Genomic_DNA"/>
</dbReference>
<dbReference type="InterPro" id="IPR028081">
    <property type="entry name" value="Leu-bd"/>
</dbReference>
<reference evidence="6" key="1">
    <citation type="journal article" date="2019" name="Int. J. Syst. Evol. Microbiol.">
        <title>The Global Catalogue of Microorganisms (GCM) 10K type strain sequencing project: providing services to taxonomists for standard genome sequencing and annotation.</title>
        <authorList>
            <consortium name="The Broad Institute Genomics Platform"/>
            <consortium name="The Broad Institute Genome Sequencing Center for Infectious Disease"/>
            <person name="Wu L."/>
            <person name="Ma J."/>
        </authorList>
    </citation>
    <scope>NUCLEOTIDE SEQUENCE [LARGE SCALE GENOMIC DNA]</scope>
    <source>
        <strain evidence="6">CCUG 57401</strain>
    </source>
</reference>
<dbReference type="Proteomes" id="UP001596037">
    <property type="component" value="Unassembled WGS sequence"/>
</dbReference>
<dbReference type="InterPro" id="IPR028082">
    <property type="entry name" value="Peripla_BP_I"/>
</dbReference>
<evidence type="ECO:0000256" key="3">
    <source>
        <dbReference type="SAM" id="SignalP"/>
    </source>
</evidence>
<protein>
    <submittedName>
        <fullName evidence="5">ABC transporter substrate-binding protein</fullName>
    </submittedName>
</protein>
<dbReference type="SUPFAM" id="SSF53822">
    <property type="entry name" value="Periplasmic binding protein-like I"/>
    <property type="match status" value="1"/>
</dbReference>
<dbReference type="PANTHER" id="PTHR30483">
    <property type="entry name" value="LEUCINE-SPECIFIC-BINDING PROTEIN"/>
    <property type="match status" value="1"/>
</dbReference>
<dbReference type="InterPro" id="IPR051010">
    <property type="entry name" value="BCAA_transport"/>
</dbReference>
<organism evidence="5 6">
    <name type="scientific">Caenimonas terrae</name>
    <dbReference type="NCBI Taxonomy" id="696074"/>
    <lineage>
        <taxon>Bacteria</taxon>
        <taxon>Pseudomonadati</taxon>
        <taxon>Pseudomonadota</taxon>
        <taxon>Betaproteobacteria</taxon>
        <taxon>Burkholderiales</taxon>
        <taxon>Comamonadaceae</taxon>
        <taxon>Caenimonas</taxon>
    </lineage>
</organism>
<comment type="caution">
    <text evidence="5">The sequence shown here is derived from an EMBL/GenBank/DDBJ whole genome shotgun (WGS) entry which is preliminary data.</text>
</comment>
<evidence type="ECO:0000313" key="5">
    <source>
        <dbReference type="EMBL" id="MFC5497748.1"/>
    </source>
</evidence>
<dbReference type="Gene3D" id="3.40.50.2300">
    <property type="match status" value="2"/>
</dbReference>
<gene>
    <name evidence="5" type="ORF">ACFPOE_09400</name>
</gene>
<feature type="domain" description="Leucine-binding protein" evidence="4">
    <location>
        <begin position="33"/>
        <end position="372"/>
    </location>
</feature>
<accession>A0ABW0ND17</accession>
<keyword evidence="6" id="KW-1185">Reference proteome</keyword>
<keyword evidence="2 3" id="KW-0732">Signal</keyword>
<comment type="similarity">
    <text evidence="1">Belongs to the leucine-binding protein family.</text>
</comment>
<evidence type="ECO:0000256" key="2">
    <source>
        <dbReference type="ARBA" id="ARBA00022729"/>
    </source>
</evidence>
<dbReference type="RefSeq" id="WP_376849825.1">
    <property type="nucleotide sequence ID" value="NZ_JBHSMF010000006.1"/>
</dbReference>
<evidence type="ECO:0000259" key="4">
    <source>
        <dbReference type="Pfam" id="PF13458"/>
    </source>
</evidence>
<feature type="signal peptide" evidence="3">
    <location>
        <begin position="1"/>
        <end position="30"/>
    </location>
</feature>
<name>A0ABW0ND17_9BURK</name>
<sequence length="400" mass="43517">MNANRPRRIPALNKTLLGMALVALCTASQAADKVKIGFVSTLSGPSSALGVDIRDGFLLSVKLHGGKLGGLPAEVLVSDDQFKPEVARQLFERNVKRDHVDFMTGVVFSNIMLAALPEAIDNKTIYLSPNAAPSSMAGKDCNPLFFAVSWPNDAYHEAAGAFANQRGLKSVYLVAPNYQAGKDSLAGFKRTFKGQVIGENYTKLGQLDYAAELAEIRAAKPQVLYAFLPGGMGINFIKQFVGAGLGKETMLLLPGFSADQDVIGPVGPAMAGLFNTAHWSPDFANPANQRFVAEFQKEYKRMPTLYASQGYDTAELINAAVRDTKGKLEDQEAVRRALRSAKFDSVRGPFRFNKNQYPIQSYYVRTIGSDGKGGLVNKSFNEPILKDHGDAYVQQCMMPK</sequence>
<proteinExistence type="inferred from homology"/>
<feature type="chain" id="PRO_5045456957" evidence="3">
    <location>
        <begin position="31"/>
        <end position="400"/>
    </location>
</feature>
<dbReference type="Pfam" id="PF13458">
    <property type="entry name" value="Peripla_BP_6"/>
    <property type="match status" value="1"/>
</dbReference>
<dbReference type="CDD" id="cd06359">
    <property type="entry name" value="PBP1_Nba-like"/>
    <property type="match status" value="1"/>
</dbReference>